<keyword evidence="1" id="KW-0732">Signal</keyword>
<proteinExistence type="predicted"/>
<dbReference type="PROSITE" id="PS50914">
    <property type="entry name" value="BON"/>
    <property type="match status" value="3"/>
</dbReference>
<keyword evidence="4" id="KW-1185">Reference proteome</keyword>
<dbReference type="Proteomes" id="UP000323720">
    <property type="component" value="Unassembled WGS sequence"/>
</dbReference>
<comment type="caution">
    <text evidence="3">The sequence shown here is derived from an EMBL/GenBank/DDBJ whole genome shotgun (WGS) entry which is preliminary data.</text>
</comment>
<feature type="domain" description="BON" evidence="2">
    <location>
        <begin position="78"/>
        <end position="146"/>
    </location>
</feature>
<sequence>MKTDLEIKNDVLEELEWQPNIDETQIGVVVENGTVMLTGVLDNFQKKVAAENAVKKVKGVKALAGDIQVKYGTNYQKTDLEISKAIVKAFEWNTAIPEDKISIEVRDGWINLSGEVDWSYQKDAAKRVAENIVGVKWINNTITIKEAVLPADVKEKIAKAYKRSADIDANAITVEVINSLVKLSGTVHSIAEKKAAENVAYLAPGVHIVINDLDVID</sequence>
<dbReference type="AlphaFoldDB" id="A0A5D0RFD6"/>
<evidence type="ECO:0000313" key="3">
    <source>
        <dbReference type="EMBL" id="TYB79495.1"/>
    </source>
</evidence>
<dbReference type="RefSeq" id="WP_148403227.1">
    <property type="nucleotide sequence ID" value="NZ_VSKK01000001.1"/>
</dbReference>
<evidence type="ECO:0000256" key="1">
    <source>
        <dbReference type="ARBA" id="ARBA00022729"/>
    </source>
</evidence>
<dbReference type="SMART" id="SM00749">
    <property type="entry name" value="BON"/>
    <property type="match status" value="3"/>
</dbReference>
<dbReference type="Gene3D" id="3.30.1340.30">
    <property type="match status" value="3"/>
</dbReference>
<dbReference type="InterPro" id="IPR051686">
    <property type="entry name" value="Lipoprotein_DolP"/>
</dbReference>
<evidence type="ECO:0000313" key="4">
    <source>
        <dbReference type="Proteomes" id="UP000323720"/>
    </source>
</evidence>
<name>A0A5D0RFD6_9FLAO</name>
<reference evidence="3 4" key="1">
    <citation type="submission" date="2019-08" db="EMBL/GenBank/DDBJ databases">
        <title>Genomes of Antarctic Bizionia species.</title>
        <authorList>
            <person name="Bowman J.P."/>
        </authorList>
    </citation>
    <scope>NUCLEOTIDE SEQUENCE [LARGE SCALE GENOMIC DNA]</scope>
    <source>
        <strain evidence="3 4">ADA-4</strain>
    </source>
</reference>
<evidence type="ECO:0000259" key="2">
    <source>
        <dbReference type="PROSITE" id="PS50914"/>
    </source>
</evidence>
<gene>
    <name evidence="3" type="ORF">ES674_06965</name>
</gene>
<dbReference type="PANTHER" id="PTHR34606">
    <property type="entry name" value="BON DOMAIN-CONTAINING PROTEIN"/>
    <property type="match status" value="1"/>
</dbReference>
<feature type="domain" description="BON" evidence="2">
    <location>
        <begin position="149"/>
        <end position="217"/>
    </location>
</feature>
<feature type="domain" description="BON" evidence="2">
    <location>
        <begin position="3"/>
        <end position="71"/>
    </location>
</feature>
<dbReference type="InterPro" id="IPR014004">
    <property type="entry name" value="Transpt-assoc_nodulatn_dom_bac"/>
</dbReference>
<protein>
    <submittedName>
        <fullName evidence="3">BON domain-containing protein</fullName>
    </submittedName>
</protein>
<accession>A0A5D0RFD6</accession>
<dbReference type="EMBL" id="VSKK01000001">
    <property type="protein sequence ID" value="TYB79495.1"/>
    <property type="molecule type" value="Genomic_DNA"/>
</dbReference>
<organism evidence="3 4">
    <name type="scientific">Bizionia myxarmorum</name>
    <dbReference type="NCBI Taxonomy" id="291186"/>
    <lineage>
        <taxon>Bacteria</taxon>
        <taxon>Pseudomonadati</taxon>
        <taxon>Bacteroidota</taxon>
        <taxon>Flavobacteriia</taxon>
        <taxon>Flavobacteriales</taxon>
        <taxon>Flavobacteriaceae</taxon>
        <taxon>Bizionia</taxon>
    </lineage>
</organism>
<dbReference type="OrthoDB" id="870892at2"/>
<dbReference type="InterPro" id="IPR007055">
    <property type="entry name" value="BON_dom"/>
</dbReference>
<dbReference type="Pfam" id="PF04972">
    <property type="entry name" value="BON"/>
    <property type="match status" value="3"/>
</dbReference>
<dbReference type="PANTHER" id="PTHR34606:SF4">
    <property type="entry name" value="OUTER MEMBRANE LIPOPROTEIN DOLP"/>
    <property type="match status" value="1"/>
</dbReference>